<dbReference type="EMBL" id="CP025057">
    <property type="protein sequence ID" value="AUB31713.1"/>
    <property type="molecule type" value="Genomic_DNA"/>
</dbReference>
<name>A0A2K8SE71_9MOLU</name>
<organism evidence="2 3">
    <name type="scientific">Spiroplasma floricola 23-6</name>
    <dbReference type="NCBI Taxonomy" id="1336749"/>
    <lineage>
        <taxon>Bacteria</taxon>
        <taxon>Bacillati</taxon>
        <taxon>Mycoplasmatota</taxon>
        <taxon>Mollicutes</taxon>
        <taxon>Entomoplasmatales</taxon>
        <taxon>Spiroplasmataceae</taxon>
        <taxon>Spiroplasma</taxon>
    </lineage>
</organism>
<evidence type="ECO:0000313" key="2">
    <source>
        <dbReference type="EMBL" id="AUB31713.1"/>
    </source>
</evidence>
<dbReference type="OrthoDB" id="388113at2"/>
<dbReference type="KEGG" id="sfz:SFLOR_v1c06630"/>
<keyword evidence="1" id="KW-0732">Signal</keyword>
<evidence type="ECO:0000256" key="1">
    <source>
        <dbReference type="SAM" id="SignalP"/>
    </source>
</evidence>
<proteinExistence type="predicted"/>
<gene>
    <name evidence="2" type="ORF">SFLOR_v1c06630</name>
</gene>
<sequence length="690" mass="77594">MKKLLTVLSCMTLSSVSVLSVTSCTSKNDYDSIFDQNKPQDENKGDFIVDGPDQIIKKLENIVSKKVVVNVSVKSATNKIQKSNFASEEKIIKELISNIKEQANITENGFTITIDSNNSFSLPELKGLSSDGITFDNDASLVYGQAFLRLNYLDKEIYTKVFEWTIPEYEVIENVINILQVNSYANVGDYKSKKIDIPLADLSGMGIPLKITLGTIHTFISLLNITNSSNSFSSTKSGTSTDWMTAILTPIKKIVNLNVQELADANPNDANGQYIYNEFDKNFRKYFKDLFGALGGVLKTLGMQDSIKIPASETKPEVVIKISELLDTNIFDIVNFDPDSIAMNQDLGMGLSMKMTAKIGSKGQNKKLLLGDLLANVAPNIVHIFAKFLNPKTYKPEFGGSHNLLYMLLKELITDMDPNLLKINEKNNPDHLSASNAKSGVDSLLFNLMLDYNKNRRKTENLNLYIHLNLDLSGSVIGGTKKVFDDNLYEVLQDIKVVPGEMVLKIINRLFNFEGKNFLELDELFLSPNLKIEFFENSDINLEAIVERMDLDTIRKPIIQAAVPLIKSTITDKLNGAMNSFLPEMSMQKIINRFPGLLINELGVDKRYLDNAQVTFKKAKFVFQFYSSESKEWTSVTKGINSRTFEIYSSFKLKVVEAQFLVKVNTQTNSFEYLTKKDLTFDIIFSDQDK</sequence>
<dbReference type="PROSITE" id="PS51257">
    <property type="entry name" value="PROKAR_LIPOPROTEIN"/>
    <property type="match status" value="1"/>
</dbReference>
<feature type="chain" id="PRO_5014843143" description="MOLPALP family lipoprotein" evidence="1">
    <location>
        <begin position="21"/>
        <end position="690"/>
    </location>
</feature>
<accession>A0A2K8SE71</accession>
<dbReference type="Proteomes" id="UP000231823">
    <property type="component" value="Chromosome"/>
</dbReference>
<evidence type="ECO:0008006" key="4">
    <source>
        <dbReference type="Google" id="ProtNLM"/>
    </source>
</evidence>
<evidence type="ECO:0000313" key="3">
    <source>
        <dbReference type="Proteomes" id="UP000231823"/>
    </source>
</evidence>
<dbReference type="AlphaFoldDB" id="A0A2K8SE71"/>
<keyword evidence="3" id="KW-1185">Reference proteome</keyword>
<feature type="signal peptide" evidence="1">
    <location>
        <begin position="1"/>
        <end position="20"/>
    </location>
</feature>
<dbReference type="RefSeq" id="WP_100916688.1">
    <property type="nucleotide sequence ID" value="NZ_CP025057.1"/>
</dbReference>
<reference evidence="2 3" key="1">
    <citation type="submission" date="2017-12" db="EMBL/GenBank/DDBJ databases">
        <title>Complete genome sequence of Spiroplasma floricola 23-6 (ATCC 29989).</title>
        <authorList>
            <person name="Tsai Y.-M."/>
            <person name="Wu P.-S."/>
            <person name="Lo W.-S."/>
            <person name="Kuo C.-H."/>
        </authorList>
    </citation>
    <scope>NUCLEOTIDE SEQUENCE [LARGE SCALE GENOMIC DNA]</scope>
    <source>
        <strain evidence="2 3">23-6</strain>
    </source>
</reference>
<protein>
    <recommendedName>
        <fullName evidence="4">MOLPALP family lipoprotein</fullName>
    </recommendedName>
</protein>